<reference evidence="2" key="1">
    <citation type="submission" date="2016-06" db="EMBL/GenBank/DDBJ databases">
        <title>Parallel loss of symbiosis genes in relatives of nitrogen-fixing non-legume Parasponia.</title>
        <authorList>
            <person name="Van Velzen R."/>
            <person name="Holmer R."/>
            <person name="Bu F."/>
            <person name="Rutten L."/>
            <person name="Van Zeijl A."/>
            <person name="Liu W."/>
            <person name="Santuari L."/>
            <person name="Cao Q."/>
            <person name="Sharma T."/>
            <person name="Shen D."/>
            <person name="Roswanjaya Y."/>
            <person name="Wardhani T."/>
            <person name="Kalhor M.S."/>
            <person name="Jansen J."/>
            <person name="Van den Hoogen J."/>
            <person name="Gungor B."/>
            <person name="Hartog M."/>
            <person name="Hontelez J."/>
            <person name="Verver J."/>
            <person name="Yang W.-C."/>
            <person name="Schijlen E."/>
            <person name="Repin R."/>
            <person name="Schilthuizen M."/>
            <person name="Schranz E."/>
            <person name="Heidstra R."/>
            <person name="Miyata K."/>
            <person name="Fedorova E."/>
            <person name="Kohlen W."/>
            <person name="Bisseling T."/>
            <person name="Smit S."/>
            <person name="Geurts R."/>
        </authorList>
    </citation>
    <scope>NUCLEOTIDE SEQUENCE [LARGE SCALE GENOMIC DNA]</scope>
    <source>
        <strain evidence="2">cv. WU1-14</strain>
    </source>
</reference>
<comment type="caution">
    <text evidence="1">The sequence shown here is derived from an EMBL/GenBank/DDBJ whole genome shotgun (WGS) entry which is preliminary data.</text>
</comment>
<gene>
    <name evidence="1" type="ORF">PanWU01x14_127350</name>
</gene>
<dbReference type="Proteomes" id="UP000237105">
    <property type="component" value="Unassembled WGS sequence"/>
</dbReference>
<proteinExistence type="predicted"/>
<sequence>MALCLSYYHLLRLEFSTMNDAQNLDTTQLEEEKLAKKQADELKTHYKKRELIEGVISDGTAQRLGRRYKLRLDDR</sequence>
<organism evidence="1 2">
    <name type="scientific">Parasponia andersonii</name>
    <name type="common">Sponia andersonii</name>
    <dbReference type="NCBI Taxonomy" id="3476"/>
    <lineage>
        <taxon>Eukaryota</taxon>
        <taxon>Viridiplantae</taxon>
        <taxon>Streptophyta</taxon>
        <taxon>Embryophyta</taxon>
        <taxon>Tracheophyta</taxon>
        <taxon>Spermatophyta</taxon>
        <taxon>Magnoliopsida</taxon>
        <taxon>eudicotyledons</taxon>
        <taxon>Gunneridae</taxon>
        <taxon>Pentapetalae</taxon>
        <taxon>rosids</taxon>
        <taxon>fabids</taxon>
        <taxon>Rosales</taxon>
        <taxon>Cannabaceae</taxon>
        <taxon>Parasponia</taxon>
    </lineage>
</organism>
<accession>A0A2P5CSD2</accession>
<evidence type="ECO:0000313" key="1">
    <source>
        <dbReference type="EMBL" id="PON63968.1"/>
    </source>
</evidence>
<keyword evidence="2" id="KW-1185">Reference proteome</keyword>
<evidence type="ECO:0000313" key="2">
    <source>
        <dbReference type="Proteomes" id="UP000237105"/>
    </source>
</evidence>
<dbReference type="EMBL" id="JXTB01000099">
    <property type="protein sequence ID" value="PON63968.1"/>
    <property type="molecule type" value="Genomic_DNA"/>
</dbReference>
<dbReference type="OrthoDB" id="1913496at2759"/>
<name>A0A2P5CSD2_PARAD</name>
<dbReference type="AlphaFoldDB" id="A0A2P5CSD2"/>
<protein>
    <submittedName>
        <fullName evidence="1">Uncharacterized protein</fullName>
    </submittedName>
</protein>